<keyword evidence="6" id="KW-1133">Transmembrane helix</keyword>
<evidence type="ECO:0000256" key="2">
    <source>
        <dbReference type="ARBA" id="ARBA00022737"/>
    </source>
</evidence>
<name>A0ABR1FX22_AURAN</name>
<proteinExistence type="predicted"/>
<feature type="transmembrane region" description="Helical" evidence="6">
    <location>
        <begin position="58"/>
        <end position="79"/>
    </location>
</feature>
<feature type="region of interest" description="Disordered" evidence="5">
    <location>
        <begin position="489"/>
        <end position="539"/>
    </location>
</feature>
<dbReference type="PANTHER" id="PTHR19229:SF36">
    <property type="entry name" value="ATP-BINDING CASSETTE SUB-FAMILY A MEMBER 2"/>
    <property type="match status" value="1"/>
</dbReference>
<feature type="compositionally biased region" description="Low complexity" evidence="5">
    <location>
        <begin position="489"/>
        <end position="501"/>
    </location>
</feature>
<protein>
    <submittedName>
        <fullName evidence="8">ABC transporter</fullName>
    </submittedName>
</protein>
<feature type="transmembrane region" description="Helical" evidence="6">
    <location>
        <begin position="457"/>
        <end position="483"/>
    </location>
</feature>
<feature type="compositionally biased region" description="Basic residues" evidence="5">
    <location>
        <begin position="256"/>
        <end position="265"/>
    </location>
</feature>
<evidence type="ECO:0000256" key="6">
    <source>
        <dbReference type="SAM" id="Phobius"/>
    </source>
</evidence>
<dbReference type="InterPro" id="IPR026082">
    <property type="entry name" value="ABCA"/>
</dbReference>
<feature type="compositionally biased region" description="Low complexity" evidence="5">
    <location>
        <begin position="282"/>
        <end position="299"/>
    </location>
</feature>
<feature type="transmembrane region" description="Helical" evidence="6">
    <location>
        <begin position="115"/>
        <end position="132"/>
    </location>
</feature>
<feature type="compositionally biased region" description="Basic residues" evidence="5">
    <location>
        <begin position="502"/>
        <end position="517"/>
    </location>
</feature>
<keyword evidence="6" id="KW-0472">Membrane</keyword>
<feature type="transmembrane region" description="Helical" evidence="6">
    <location>
        <begin position="20"/>
        <end position="38"/>
    </location>
</feature>
<dbReference type="InterPro" id="IPR003439">
    <property type="entry name" value="ABC_transporter-like_ATP-bd"/>
</dbReference>
<dbReference type="InterPro" id="IPR027417">
    <property type="entry name" value="P-loop_NTPase"/>
</dbReference>
<feature type="domain" description="ABC transporter" evidence="7">
    <location>
        <begin position="160"/>
        <end position="380"/>
    </location>
</feature>
<gene>
    <name evidence="8" type="ORF">SO694_00057164</name>
</gene>
<dbReference type="Proteomes" id="UP001363151">
    <property type="component" value="Unassembled WGS sequence"/>
</dbReference>
<dbReference type="InterPro" id="IPR003593">
    <property type="entry name" value="AAA+_ATPase"/>
</dbReference>
<feature type="transmembrane region" description="Helical" evidence="6">
    <location>
        <begin position="390"/>
        <end position="410"/>
    </location>
</feature>
<keyword evidence="9" id="KW-1185">Reference proteome</keyword>
<dbReference type="EMBL" id="JBBJCI010000210">
    <property type="protein sequence ID" value="KAK7240566.1"/>
    <property type="molecule type" value="Genomic_DNA"/>
</dbReference>
<evidence type="ECO:0000256" key="1">
    <source>
        <dbReference type="ARBA" id="ARBA00022448"/>
    </source>
</evidence>
<evidence type="ECO:0000313" key="8">
    <source>
        <dbReference type="EMBL" id="KAK7240566.1"/>
    </source>
</evidence>
<keyword evidence="2" id="KW-0677">Repeat</keyword>
<evidence type="ECO:0000259" key="7">
    <source>
        <dbReference type="PROSITE" id="PS50893"/>
    </source>
</evidence>
<dbReference type="SUPFAM" id="SSF52540">
    <property type="entry name" value="P-loop containing nucleoside triphosphate hydrolases"/>
    <property type="match status" value="2"/>
</dbReference>
<keyword evidence="3" id="KW-0547">Nucleotide-binding</keyword>
<keyword evidence="4" id="KW-0067">ATP-binding</keyword>
<evidence type="ECO:0000256" key="4">
    <source>
        <dbReference type="ARBA" id="ARBA00022840"/>
    </source>
</evidence>
<accession>A0ABR1FX22</accession>
<feature type="transmembrane region" description="Helical" evidence="6">
    <location>
        <begin position="91"/>
        <end position="109"/>
    </location>
</feature>
<keyword evidence="1" id="KW-0813">Transport</keyword>
<dbReference type="PANTHER" id="PTHR19229">
    <property type="entry name" value="ATP-BINDING CASSETTE TRANSPORTER SUBFAMILY A ABCA"/>
    <property type="match status" value="1"/>
</dbReference>
<dbReference type="Pfam" id="PF00005">
    <property type="entry name" value="ABC_tran"/>
    <property type="match status" value="2"/>
</dbReference>
<reference evidence="8 9" key="1">
    <citation type="submission" date="2024-03" db="EMBL/GenBank/DDBJ databases">
        <title>Aureococcus anophagefferens CCMP1851 and Kratosvirus quantuckense: Draft genome of a second virus-susceptible host strain in the model system.</title>
        <authorList>
            <person name="Chase E."/>
            <person name="Truchon A.R."/>
            <person name="Schepens W."/>
            <person name="Wilhelm S.W."/>
        </authorList>
    </citation>
    <scope>NUCLEOTIDE SEQUENCE [LARGE SCALE GENOMIC DNA]</scope>
    <source>
        <strain evidence="8 9">CCMP1851</strain>
    </source>
</reference>
<feature type="compositionally biased region" description="Low complexity" evidence="5">
    <location>
        <begin position="518"/>
        <end position="534"/>
    </location>
</feature>
<sequence length="942" mass="98954">MSQLRVVLWRHALVRSRTTWSSSALHPALSLCLAAAIYRTAQLASEGWLELALLPLGALMPTAGARVVALAAQFLQFAARRQGQGAAAASRAAWCVLPHVGLVLGASSFRGDAPGLPAVCAMLVAAAVAYGARARARARAGGAPRPAATGVGGDATATGVAVEALVKRFDGVDALRGMTFAFEPPTIFALLGPNGAGKTTTVGCLTGLVDPDAGAARVFGRDARAAHGLTGLCGQRDSALLETLTRSTSPFSRAAQGRRARRRRPAGAGPRAGRGPRRDGARAAASGSSASPSRSRGGSRFVVLDEPSAGLDALARRALWDALRRAKAGRCVLLTTHHLDEAAVLGAPRIGIAREARFVAKGGAAELRRTYGSGYEVVARKTARFDDGGWRAVLFQAFAPQIVILVFFLVDAPIAGDDLVSLEYWLCALAAPQAAVFVHASNFLVSAANDVPTDSSYAPPLGAVLAATVAQALFFVGVAAALVRAAAPRRAAGPPGSPTARSRPRPRPSRRRRRARARSSSTASATPTAAAPTSCGACRSRRPRASAGLLGCNGAGKSTIISSALGFLARRGRAPSPSTVAASGSSRKPRALRRSIAGRDADALAALRGFAGGRSALVDGVLDALALPEHGRASTLSGGTRRRLSVALARRRPRVVLLDEPPNGLDRARAPRPLERRRARDARARAVVLTTHDMGARSIGLAARRAAPAVASSKPAVPAFSFAANRALSTKEEAPSSGPPQTYADYSHDALLMLSVAGGAPAPAGRATPFSGAGKRTRRARAGDDDAVVERMVRDIMLVDGVSYADANEAAATKGLWLTRFPYRVGIASALIAGFGSIPMCFDLHTTLWFNEGYVTTDVPEAKDLETWLEVGSWSWNWMEPPLGQASFFLLCLQYSRDQMKNIGMKPYTEWLKERRAAKLVDQFPTYNKIIVADFSRSLMMR</sequence>
<dbReference type="PROSITE" id="PS50893">
    <property type="entry name" value="ABC_TRANSPORTER_2"/>
    <property type="match status" value="1"/>
</dbReference>
<comment type="caution">
    <text evidence="8">The sequence shown here is derived from an EMBL/GenBank/DDBJ whole genome shotgun (WGS) entry which is preliminary data.</text>
</comment>
<feature type="transmembrane region" description="Helical" evidence="6">
    <location>
        <begin position="422"/>
        <end position="445"/>
    </location>
</feature>
<evidence type="ECO:0000313" key="9">
    <source>
        <dbReference type="Proteomes" id="UP001363151"/>
    </source>
</evidence>
<dbReference type="SMART" id="SM00382">
    <property type="entry name" value="AAA"/>
    <property type="match status" value="2"/>
</dbReference>
<feature type="region of interest" description="Disordered" evidence="5">
    <location>
        <begin position="244"/>
        <end position="299"/>
    </location>
</feature>
<dbReference type="Gene3D" id="3.40.50.300">
    <property type="entry name" value="P-loop containing nucleotide triphosphate hydrolases"/>
    <property type="match status" value="3"/>
</dbReference>
<keyword evidence="6" id="KW-0812">Transmembrane</keyword>
<organism evidence="8 9">
    <name type="scientific">Aureococcus anophagefferens</name>
    <name type="common">Harmful bloom alga</name>
    <dbReference type="NCBI Taxonomy" id="44056"/>
    <lineage>
        <taxon>Eukaryota</taxon>
        <taxon>Sar</taxon>
        <taxon>Stramenopiles</taxon>
        <taxon>Ochrophyta</taxon>
        <taxon>Pelagophyceae</taxon>
        <taxon>Pelagomonadales</taxon>
        <taxon>Pelagomonadaceae</taxon>
        <taxon>Aureococcus</taxon>
    </lineage>
</organism>
<evidence type="ECO:0000256" key="3">
    <source>
        <dbReference type="ARBA" id="ARBA00022741"/>
    </source>
</evidence>
<evidence type="ECO:0000256" key="5">
    <source>
        <dbReference type="SAM" id="MobiDB-lite"/>
    </source>
</evidence>